<dbReference type="EMBL" id="DSOK01000209">
    <property type="protein sequence ID" value="HEN15253.1"/>
    <property type="molecule type" value="Genomic_DNA"/>
</dbReference>
<sequence length="77" mass="8487">MTAKETVIATLAEMPDSVTMPEIIEQLCLEMAIEEGLQDIAAGRYYTQEEVMAHFQLGVPLPDLSQGRPEPQPTGRV</sequence>
<organism evidence="1">
    <name type="scientific">Schlesneria paludicola</name>
    <dbReference type="NCBI Taxonomy" id="360056"/>
    <lineage>
        <taxon>Bacteria</taxon>
        <taxon>Pseudomonadati</taxon>
        <taxon>Planctomycetota</taxon>
        <taxon>Planctomycetia</taxon>
        <taxon>Planctomycetales</taxon>
        <taxon>Planctomycetaceae</taxon>
        <taxon>Schlesneria</taxon>
    </lineage>
</organism>
<dbReference type="AlphaFoldDB" id="A0A7C2P343"/>
<protein>
    <submittedName>
        <fullName evidence="1">Uncharacterized protein</fullName>
    </submittedName>
</protein>
<comment type="caution">
    <text evidence="1">The sequence shown here is derived from an EMBL/GenBank/DDBJ whole genome shotgun (WGS) entry which is preliminary data.</text>
</comment>
<reference evidence="1" key="1">
    <citation type="journal article" date="2020" name="mSystems">
        <title>Genome- and Community-Level Interaction Insights into Carbon Utilization and Element Cycling Functions of Hydrothermarchaeota in Hydrothermal Sediment.</title>
        <authorList>
            <person name="Zhou Z."/>
            <person name="Liu Y."/>
            <person name="Xu W."/>
            <person name="Pan J."/>
            <person name="Luo Z.H."/>
            <person name="Li M."/>
        </authorList>
    </citation>
    <scope>NUCLEOTIDE SEQUENCE [LARGE SCALE GENOMIC DNA]</scope>
    <source>
        <strain evidence="1">SpSt-339</strain>
    </source>
</reference>
<evidence type="ECO:0000313" key="1">
    <source>
        <dbReference type="EMBL" id="HEN15253.1"/>
    </source>
</evidence>
<gene>
    <name evidence="1" type="ORF">ENQ76_07275</name>
</gene>
<name>A0A7C2P343_9PLAN</name>
<accession>A0A7C2P343</accession>
<proteinExistence type="predicted"/>